<organism evidence="2 3">
    <name type="scientific">Odynerus spinipes</name>
    <dbReference type="NCBI Taxonomy" id="1348599"/>
    <lineage>
        <taxon>Eukaryota</taxon>
        <taxon>Metazoa</taxon>
        <taxon>Ecdysozoa</taxon>
        <taxon>Arthropoda</taxon>
        <taxon>Hexapoda</taxon>
        <taxon>Insecta</taxon>
        <taxon>Pterygota</taxon>
        <taxon>Neoptera</taxon>
        <taxon>Endopterygota</taxon>
        <taxon>Hymenoptera</taxon>
        <taxon>Apocrita</taxon>
        <taxon>Aculeata</taxon>
        <taxon>Vespoidea</taxon>
        <taxon>Vespidae</taxon>
        <taxon>Eumeninae</taxon>
        <taxon>Odynerus</taxon>
    </lineage>
</organism>
<feature type="domain" description="DNA polymerase epsilon subunit B N-terminal" evidence="1">
    <location>
        <begin position="4"/>
        <end position="73"/>
    </location>
</feature>
<dbReference type="GO" id="GO:0042276">
    <property type="term" value="P:error-prone translesion synthesis"/>
    <property type="evidence" value="ECO:0007669"/>
    <property type="project" value="TreeGrafter"/>
</dbReference>
<evidence type="ECO:0000313" key="2">
    <source>
        <dbReference type="EMBL" id="KAK2587607.1"/>
    </source>
</evidence>
<accession>A0AAD9RX74</accession>
<dbReference type="Gene3D" id="1.10.8.60">
    <property type="match status" value="1"/>
</dbReference>
<gene>
    <name evidence="2" type="ORF">KPH14_003734</name>
</gene>
<dbReference type="InterPro" id="IPR016266">
    <property type="entry name" value="POLE2"/>
</dbReference>
<dbReference type="GO" id="GO:0008622">
    <property type="term" value="C:epsilon DNA polymerase complex"/>
    <property type="evidence" value="ECO:0007669"/>
    <property type="project" value="InterPro"/>
</dbReference>
<dbReference type="GO" id="GO:0003677">
    <property type="term" value="F:DNA binding"/>
    <property type="evidence" value="ECO:0007669"/>
    <property type="project" value="InterPro"/>
</dbReference>
<name>A0AAD9RX74_9HYME</name>
<proteinExistence type="predicted"/>
<protein>
    <recommendedName>
        <fullName evidence="1">DNA polymerase epsilon subunit B N-terminal domain-containing protein</fullName>
    </recommendedName>
</protein>
<sequence>MVDEKLIKNVQSTFSIYGLVLSRTLSISLAKQLLQINEDEREDWLTGVIEKILSQNLVNPHVEVDHIRAAITDFMRSDVLKETETKINVIDVYDVPKVKYDLSRKKFVLEKVDQELYSDAKQKGTLFKDRFEIIWYRVLRHELFTPSKFGEKNTHKIEITPIEYLLSESKSGDVYTLGLLTEFSEDQYYLEDPGGAVKLDLKKAISFFI</sequence>
<reference evidence="2" key="1">
    <citation type="submission" date="2021-08" db="EMBL/GenBank/DDBJ databases">
        <authorList>
            <person name="Misof B."/>
            <person name="Oliver O."/>
            <person name="Podsiadlowski L."/>
            <person name="Donath A."/>
            <person name="Peters R."/>
            <person name="Mayer C."/>
            <person name="Rust J."/>
            <person name="Gunkel S."/>
            <person name="Lesny P."/>
            <person name="Martin S."/>
            <person name="Oeyen J.P."/>
            <person name="Petersen M."/>
            <person name="Panagiotis P."/>
            <person name="Wilbrandt J."/>
            <person name="Tanja T."/>
        </authorList>
    </citation>
    <scope>NUCLEOTIDE SEQUENCE</scope>
    <source>
        <strain evidence="2">GBR_01_08_01A</strain>
        <tissue evidence="2">Thorax + abdomen</tissue>
    </source>
</reference>
<reference evidence="2" key="2">
    <citation type="journal article" date="2023" name="Commun. Biol.">
        <title>Intrasexual cuticular hydrocarbon dimorphism in a wasp sheds light on hydrocarbon biosynthesis genes in Hymenoptera.</title>
        <authorList>
            <person name="Moris V.C."/>
            <person name="Podsiadlowski L."/>
            <person name="Martin S."/>
            <person name="Oeyen J.P."/>
            <person name="Donath A."/>
            <person name="Petersen M."/>
            <person name="Wilbrandt J."/>
            <person name="Misof B."/>
            <person name="Liedtke D."/>
            <person name="Thamm M."/>
            <person name="Scheiner R."/>
            <person name="Schmitt T."/>
            <person name="Niehuis O."/>
        </authorList>
    </citation>
    <scope>NUCLEOTIDE SEQUENCE</scope>
    <source>
        <strain evidence="2">GBR_01_08_01A</strain>
    </source>
</reference>
<dbReference type="EMBL" id="JAIFRP010000006">
    <property type="protein sequence ID" value="KAK2587607.1"/>
    <property type="molecule type" value="Genomic_DNA"/>
</dbReference>
<dbReference type="GO" id="GO:0006261">
    <property type="term" value="P:DNA-templated DNA replication"/>
    <property type="evidence" value="ECO:0007669"/>
    <property type="project" value="InterPro"/>
</dbReference>
<dbReference type="PANTHER" id="PTHR12708:SF0">
    <property type="entry name" value="DNA POLYMERASE EPSILON SUBUNIT 2"/>
    <property type="match status" value="1"/>
</dbReference>
<dbReference type="Proteomes" id="UP001258017">
    <property type="component" value="Unassembled WGS sequence"/>
</dbReference>
<comment type="caution">
    <text evidence="2">The sequence shown here is derived from an EMBL/GenBank/DDBJ whole genome shotgun (WGS) entry which is preliminary data.</text>
</comment>
<keyword evidence="3" id="KW-1185">Reference proteome</keyword>
<dbReference type="InterPro" id="IPR024639">
    <property type="entry name" value="DNA_pol_e_bsu_N"/>
</dbReference>
<dbReference type="PANTHER" id="PTHR12708">
    <property type="entry name" value="DNA POLYMERASE EPSILON SUBUNIT B"/>
    <property type="match status" value="1"/>
</dbReference>
<dbReference type="AlphaFoldDB" id="A0AAD9RX74"/>
<evidence type="ECO:0000259" key="1">
    <source>
        <dbReference type="Pfam" id="PF12213"/>
    </source>
</evidence>
<dbReference type="Pfam" id="PF12213">
    <property type="entry name" value="Dpoe2NT"/>
    <property type="match status" value="1"/>
</dbReference>
<evidence type="ECO:0000313" key="3">
    <source>
        <dbReference type="Proteomes" id="UP001258017"/>
    </source>
</evidence>